<dbReference type="InterPro" id="IPR011598">
    <property type="entry name" value="bHLH_dom"/>
</dbReference>
<sequence length="570" mass="62711">MDYPDVVEFSTSKTFWNSEDALLDSFYKPLASTMASMEGSCCSTLLFPSTSSTCDNGGNNKVFKRPYQQTILDEKFEGGAESRGISESCCANASAGSVVDTSQCSWISGSPLFHGAEGMQFCEIFDNAGLRVQFHHRDVSHTQDQLGAFNSSAHVGSDSSIPRDFDHDFDSQAFHNPLMQQSSFRHPEFDLQLVTKQRNAKASWLSPRFHASMSLDLREMPHNKHPGSQCSTTAGFTKVLHGAEPASSDHNMESFGRLTIAASDESKNIKSHEANAPSEGATPSVSGMHEGSGIMHNLEPKRKRSKTQKHGDEVESQRMTHIAVERNRRKQMNEHLTALRALMPGYFIQKGDQASIIGGAIEFVRELEHLLHCLQAQKRQRAQSDISNLGNPSICPPAMPSLDQLHRTLPPLSFINSQTYGSKLIFAGSVHRHPQQQQHHTKLTQLEVLLTSPATSVANPSSSTPIKPHTGHEIMGEAKSDQASVNVKMVRIDQALVKVLAPRRSGQLLRTVMALEGLALTVLHTNITTVHHTVLFSFHVHMGLLCRMSVKEIATVLHGTFSSSPPHSLQ</sequence>
<organism evidence="6 7">
    <name type="scientific">Physcomitrium patens</name>
    <name type="common">Spreading-leaved earth moss</name>
    <name type="synonym">Physcomitrella patens</name>
    <dbReference type="NCBI Taxonomy" id="3218"/>
    <lineage>
        <taxon>Eukaryota</taxon>
        <taxon>Viridiplantae</taxon>
        <taxon>Streptophyta</taxon>
        <taxon>Embryophyta</taxon>
        <taxon>Bryophyta</taxon>
        <taxon>Bryophytina</taxon>
        <taxon>Bryopsida</taxon>
        <taxon>Funariidae</taxon>
        <taxon>Funariales</taxon>
        <taxon>Funariaceae</taxon>
        <taxon>Physcomitrium</taxon>
    </lineage>
</organism>
<evidence type="ECO:0000256" key="3">
    <source>
        <dbReference type="ARBA" id="ARBA00023163"/>
    </source>
</evidence>
<evidence type="ECO:0000256" key="2">
    <source>
        <dbReference type="ARBA" id="ARBA00023125"/>
    </source>
</evidence>
<dbReference type="GO" id="GO:0010052">
    <property type="term" value="P:guard cell differentiation"/>
    <property type="evidence" value="ECO:0007669"/>
    <property type="project" value="InterPro"/>
</dbReference>
<dbReference type="InParanoid" id="A0A7I4BNH5"/>
<dbReference type="EMBL" id="ABEU02000019">
    <property type="status" value="NOT_ANNOTATED_CDS"/>
    <property type="molecule type" value="Genomic_DNA"/>
</dbReference>
<keyword evidence="3" id="KW-0804">Transcription</keyword>
<evidence type="ECO:0000313" key="7">
    <source>
        <dbReference type="Proteomes" id="UP000006727"/>
    </source>
</evidence>
<dbReference type="FunCoup" id="A0A7I4BNH5">
    <property type="interactions" value="147"/>
</dbReference>
<accession>A0A7I4BNH5</accession>
<dbReference type="InterPro" id="IPR044283">
    <property type="entry name" value="FAMA/SPEECHLESS/MUTE-like"/>
</dbReference>
<dbReference type="CDD" id="cd11448">
    <property type="entry name" value="bHLH_AtFAMA_like"/>
    <property type="match status" value="1"/>
</dbReference>
<dbReference type="AlphaFoldDB" id="A0A7I4BNH5"/>
<dbReference type="Pfam" id="PF00010">
    <property type="entry name" value="HLH"/>
    <property type="match status" value="1"/>
</dbReference>
<dbReference type="SUPFAM" id="SSF47459">
    <property type="entry name" value="HLH, helix-loop-helix DNA-binding domain"/>
    <property type="match status" value="1"/>
</dbReference>
<dbReference type="Gramene" id="Pp3c19_19910V3.2">
    <property type="protein sequence ID" value="Pp3c19_19910V3.2"/>
    <property type="gene ID" value="Pp3c19_19910"/>
</dbReference>
<dbReference type="InterPro" id="IPR036638">
    <property type="entry name" value="HLH_DNA-bd_sf"/>
</dbReference>
<dbReference type="Gene3D" id="4.10.280.10">
    <property type="entry name" value="Helix-loop-helix DNA-binding domain"/>
    <property type="match status" value="1"/>
</dbReference>
<feature type="region of interest" description="Disordered" evidence="4">
    <location>
        <begin position="268"/>
        <end position="289"/>
    </location>
</feature>
<keyword evidence="1" id="KW-0805">Transcription regulation</keyword>
<dbReference type="PANTHER" id="PTHR46684">
    <property type="entry name" value="TRANSCRIPTION FACTOR FAMA"/>
    <property type="match status" value="1"/>
</dbReference>
<evidence type="ECO:0000256" key="1">
    <source>
        <dbReference type="ARBA" id="ARBA00023015"/>
    </source>
</evidence>
<dbReference type="GO" id="GO:0003677">
    <property type="term" value="F:DNA binding"/>
    <property type="evidence" value="ECO:0007669"/>
    <property type="project" value="UniProtKB-KW"/>
</dbReference>
<feature type="domain" description="BHLH" evidence="5">
    <location>
        <begin position="316"/>
        <end position="367"/>
    </location>
</feature>
<proteinExistence type="predicted"/>
<reference evidence="6 7" key="2">
    <citation type="journal article" date="2018" name="Plant J.">
        <title>The Physcomitrella patens chromosome-scale assembly reveals moss genome structure and evolution.</title>
        <authorList>
            <person name="Lang D."/>
            <person name="Ullrich K.K."/>
            <person name="Murat F."/>
            <person name="Fuchs J."/>
            <person name="Jenkins J."/>
            <person name="Haas F.B."/>
            <person name="Piednoel M."/>
            <person name="Gundlach H."/>
            <person name="Van Bel M."/>
            <person name="Meyberg R."/>
            <person name="Vives C."/>
            <person name="Morata J."/>
            <person name="Symeonidi A."/>
            <person name="Hiss M."/>
            <person name="Muchero W."/>
            <person name="Kamisugi Y."/>
            <person name="Saleh O."/>
            <person name="Blanc G."/>
            <person name="Decker E.L."/>
            <person name="van Gessel N."/>
            <person name="Grimwood J."/>
            <person name="Hayes R.D."/>
            <person name="Graham S.W."/>
            <person name="Gunter L.E."/>
            <person name="McDaniel S.F."/>
            <person name="Hoernstein S.N.W."/>
            <person name="Larsson A."/>
            <person name="Li F.W."/>
            <person name="Perroud P.F."/>
            <person name="Phillips J."/>
            <person name="Ranjan P."/>
            <person name="Rokshar D.S."/>
            <person name="Rothfels C.J."/>
            <person name="Schneider L."/>
            <person name="Shu S."/>
            <person name="Stevenson D.W."/>
            <person name="Thummler F."/>
            <person name="Tillich M."/>
            <person name="Villarreal Aguilar J.C."/>
            <person name="Widiez T."/>
            <person name="Wong G.K."/>
            <person name="Wymore A."/>
            <person name="Zhang Y."/>
            <person name="Zimmer A.D."/>
            <person name="Quatrano R.S."/>
            <person name="Mayer K.F.X."/>
            <person name="Goodstein D."/>
            <person name="Casacuberta J.M."/>
            <person name="Vandepoele K."/>
            <person name="Reski R."/>
            <person name="Cuming A.C."/>
            <person name="Tuskan G.A."/>
            <person name="Maumus F."/>
            <person name="Salse J."/>
            <person name="Schmutz J."/>
            <person name="Rensing S.A."/>
        </authorList>
    </citation>
    <scope>NUCLEOTIDE SEQUENCE [LARGE SCALE GENOMIC DNA]</scope>
    <source>
        <strain evidence="6 7">cv. Gransden 2004</strain>
    </source>
</reference>
<dbReference type="GO" id="GO:0003700">
    <property type="term" value="F:DNA-binding transcription factor activity"/>
    <property type="evidence" value="ECO:0007669"/>
    <property type="project" value="InterPro"/>
</dbReference>
<name>A0A7I4BNH5_PHYPA</name>
<evidence type="ECO:0000313" key="6">
    <source>
        <dbReference type="EnsemblPlants" id="Pp3c19_19910V3.2"/>
    </source>
</evidence>
<dbReference type="Proteomes" id="UP000006727">
    <property type="component" value="Chromosome 19"/>
</dbReference>
<keyword evidence="7" id="KW-1185">Reference proteome</keyword>
<dbReference type="PANTHER" id="PTHR46684:SF6">
    <property type="entry name" value="TRANSCRIPTION FACTOR FAMA"/>
    <property type="match status" value="1"/>
</dbReference>
<reference evidence="6 7" key="1">
    <citation type="journal article" date="2008" name="Science">
        <title>The Physcomitrella genome reveals evolutionary insights into the conquest of land by plants.</title>
        <authorList>
            <person name="Rensing S."/>
            <person name="Lang D."/>
            <person name="Zimmer A."/>
            <person name="Terry A."/>
            <person name="Salamov A."/>
            <person name="Shapiro H."/>
            <person name="Nishiyama T."/>
            <person name="Perroud P.-F."/>
            <person name="Lindquist E."/>
            <person name="Kamisugi Y."/>
            <person name="Tanahashi T."/>
            <person name="Sakakibara K."/>
            <person name="Fujita T."/>
            <person name="Oishi K."/>
            <person name="Shin-I T."/>
            <person name="Kuroki Y."/>
            <person name="Toyoda A."/>
            <person name="Suzuki Y."/>
            <person name="Hashimoto A."/>
            <person name="Yamaguchi K."/>
            <person name="Sugano A."/>
            <person name="Kohara Y."/>
            <person name="Fujiyama A."/>
            <person name="Anterola A."/>
            <person name="Aoki S."/>
            <person name="Ashton N."/>
            <person name="Barbazuk W.B."/>
            <person name="Barker E."/>
            <person name="Bennetzen J."/>
            <person name="Bezanilla M."/>
            <person name="Blankenship R."/>
            <person name="Cho S.H."/>
            <person name="Dutcher S."/>
            <person name="Estelle M."/>
            <person name="Fawcett J.A."/>
            <person name="Gundlach H."/>
            <person name="Hanada K."/>
            <person name="Heyl A."/>
            <person name="Hicks K.A."/>
            <person name="Hugh J."/>
            <person name="Lohr M."/>
            <person name="Mayer K."/>
            <person name="Melkozernov A."/>
            <person name="Murata T."/>
            <person name="Nelson D."/>
            <person name="Pils B."/>
            <person name="Prigge M."/>
            <person name="Reiss B."/>
            <person name="Renner T."/>
            <person name="Rombauts S."/>
            <person name="Rushton P."/>
            <person name="Sanderfoot A."/>
            <person name="Schween G."/>
            <person name="Shiu S.-H."/>
            <person name="Stueber K."/>
            <person name="Theodoulou F.L."/>
            <person name="Tu H."/>
            <person name="Van de Peer Y."/>
            <person name="Verrier P.J."/>
            <person name="Waters E."/>
            <person name="Wood A."/>
            <person name="Yang L."/>
            <person name="Cove D."/>
            <person name="Cuming A."/>
            <person name="Hasebe M."/>
            <person name="Lucas S."/>
            <person name="Mishler D.B."/>
            <person name="Reski R."/>
            <person name="Grigoriev I."/>
            <person name="Quatrano R.S."/>
            <person name="Boore J.L."/>
        </authorList>
    </citation>
    <scope>NUCLEOTIDE SEQUENCE [LARGE SCALE GENOMIC DNA]</scope>
    <source>
        <strain evidence="6 7">cv. Gransden 2004</strain>
    </source>
</reference>
<dbReference type="GO" id="GO:0046983">
    <property type="term" value="F:protein dimerization activity"/>
    <property type="evidence" value="ECO:0007669"/>
    <property type="project" value="InterPro"/>
</dbReference>
<reference evidence="6" key="3">
    <citation type="submission" date="2020-12" db="UniProtKB">
        <authorList>
            <consortium name="EnsemblPlants"/>
        </authorList>
    </citation>
    <scope>IDENTIFICATION</scope>
</reference>
<dbReference type="EnsemblPlants" id="Pp3c19_19910V3.2">
    <property type="protein sequence ID" value="Pp3c19_19910V3.2"/>
    <property type="gene ID" value="Pp3c19_19910"/>
</dbReference>
<protein>
    <recommendedName>
        <fullName evidence="5">BHLH domain-containing protein</fullName>
    </recommendedName>
</protein>
<evidence type="ECO:0000259" key="5">
    <source>
        <dbReference type="PROSITE" id="PS50888"/>
    </source>
</evidence>
<evidence type="ECO:0000256" key="4">
    <source>
        <dbReference type="SAM" id="MobiDB-lite"/>
    </source>
</evidence>
<keyword evidence="2" id="KW-0238">DNA-binding</keyword>
<dbReference type="SMART" id="SM00353">
    <property type="entry name" value="HLH"/>
    <property type="match status" value="1"/>
</dbReference>
<dbReference type="PROSITE" id="PS50888">
    <property type="entry name" value="BHLH"/>
    <property type="match status" value="1"/>
</dbReference>